<organism evidence="2 3">
    <name type="scientific">Paraglomus occultum</name>
    <dbReference type="NCBI Taxonomy" id="144539"/>
    <lineage>
        <taxon>Eukaryota</taxon>
        <taxon>Fungi</taxon>
        <taxon>Fungi incertae sedis</taxon>
        <taxon>Mucoromycota</taxon>
        <taxon>Glomeromycotina</taxon>
        <taxon>Glomeromycetes</taxon>
        <taxon>Paraglomerales</taxon>
        <taxon>Paraglomeraceae</taxon>
        <taxon>Paraglomus</taxon>
    </lineage>
</organism>
<dbReference type="AlphaFoldDB" id="A0A9N9BC13"/>
<evidence type="ECO:0000256" key="1">
    <source>
        <dbReference type="SAM" id="MobiDB-lite"/>
    </source>
</evidence>
<reference evidence="2" key="1">
    <citation type="submission" date="2021-06" db="EMBL/GenBank/DDBJ databases">
        <authorList>
            <person name="Kallberg Y."/>
            <person name="Tangrot J."/>
            <person name="Rosling A."/>
        </authorList>
    </citation>
    <scope>NUCLEOTIDE SEQUENCE</scope>
    <source>
        <strain evidence="2">IA702</strain>
    </source>
</reference>
<sequence length="299" mass="33095">MMREAHKQKYKKTHDIGMNGARYINEGGEQDGGTRGGGTQDNEGGEQEGETQGDGTQGEELQGGEAQDGEQDAETPDEEAPDEEGHDAWKDYFLHVSDWDGEKDSDGYPEDGKTSESGRSTPVDETLVKSSLEDIALEVYAALYSKYGDKVGVVKKYYDSSAVFQDPLAIAEGHENIYLQFELLSSLVTDVTAQFLAVTVSPRRYMAAKQLVVIDAILSYHFPLSQKLSLRSTTVFIFDDERKIISHEDVWSVSDLIKNIPIIGWIYGNIGRKVSAVAINSLYSFCRGTVSRLSQKVEQ</sequence>
<keyword evidence="3" id="KW-1185">Reference proteome</keyword>
<accession>A0A9N9BC13</accession>
<proteinExistence type="predicted"/>
<dbReference type="Proteomes" id="UP000789572">
    <property type="component" value="Unassembled WGS sequence"/>
</dbReference>
<feature type="region of interest" description="Disordered" evidence="1">
    <location>
        <begin position="100"/>
        <end position="124"/>
    </location>
</feature>
<dbReference type="InterPro" id="IPR032710">
    <property type="entry name" value="NTF2-like_dom_sf"/>
</dbReference>
<evidence type="ECO:0000313" key="2">
    <source>
        <dbReference type="EMBL" id="CAG8560517.1"/>
    </source>
</evidence>
<gene>
    <name evidence="2" type="ORF">POCULU_LOCUS5484</name>
</gene>
<name>A0A9N9BC13_9GLOM</name>
<dbReference type="SUPFAM" id="SSF54427">
    <property type="entry name" value="NTF2-like"/>
    <property type="match status" value="1"/>
</dbReference>
<dbReference type="OrthoDB" id="9995831at2759"/>
<feature type="compositionally biased region" description="Acidic residues" evidence="1">
    <location>
        <begin position="67"/>
        <end position="85"/>
    </location>
</feature>
<protein>
    <submittedName>
        <fullName evidence="2">4046_t:CDS:1</fullName>
    </submittedName>
</protein>
<feature type="region of interest" description="Disordered" evidence="1">
    <location>
        <begin position="1"/>
        <end position="85"/>
    </location>
</feature>
<comment type="caution">
    <text evidence="2">The sequence shown here is derived from an EMBL/GenBank/DDBJ whole genome shotgun (WGS) entry which is preliminary data.</text>
</comment>
<dbReference type="EMBL" id="CAJVPJ010000850">
    <property type="protein sequence ID" value="CAG8560517.1"/>
    <property type="molecule type" value="Genomic_DNA"/>
</dbReference>
<feature type="compositionally biased region" description="Gly residues" evidence="1">
    <location>
        <begin position="30"/>
        <end position="39"/>
    </location>
</feature>
<feature type="compositionally biased region" description="Basic and acidic residues" evidence="1">
    <location>
        <begin position="100"/>
        <end position="116"/>
    </location>
</feature>
<evidence type="ECO:0000313" key="3">
    <source>
        <dbReference type="Proteomes" id="UP000789572"/>
    </source>
</evidence>